<organism evidence="1 2">
    <name type="scientific">Catharanthus roseus</name>
    <name type="common">Madagascar periwinkle</name>
    <name type="synonym">Vinca rosea</name>
    <dbReference type="NCBI Taxonomy" id="4058"/>
    <lineage>
        <taxon>Eukaryota</taxon>
        <taxon>Viridiplantae</taxon>
        <taxon>Streptophyta</taxon>
        <taxon>Embryophyta</taxon>
        <taxon>Tracheophyta</taxon>
        <taxon>Spermatophyta</taxon>
        <taxon>Magnoliopsida</taxon>
        <taxon>eudicotyledons</taxon>
        <taxon>Gunneridae</taxon>
        <taxon>Pentapetalae</taxon>
        <taxon>asterids</taxon>
        <taxon>lamiids</taxon>
        <taxon>Gentianales</taxon>
        <taxon>Apocynaceae</taxon>
        <taxon>Rauvolfioideae</taxon>
        <taxon>Vinceae</taxon>
        <taxon>Catharanthinae</taxon>
        <taxon>Catharanthus</taxon>
    </lineage>
</organism>
<name>A0ACC0AWI9_CATRO</name>
<accession>A0ACC0AWI9</accession>
<dbReference type="EMBL" id="CM044705">
    <property type="protein sequence ID" value="KAI5664822.1"/>
    <property type="molecule type" value="Genomic_DNA"/>
</dbReference>
<proteinExistence type="predicted"/>
<evidence type="ECO:0000313" key="1">
    <source>
        <dbReference type="EMBL" id="KAI5664822.1"/>
    </source>
</evidence>
<sequence>MQGNHSSNFENSAKLQTFTFAFRSSLSDKLKLVFQCKEILDCEDVLIEIFLELPLKDVLRLKCVSNQYRRIISDPLFGYLYYKNNPVTHSLSGFLLYHSCWPFNSRHNFVYLDQPHNLPRNPFGSLIDFDENSGIHRIWSCNGLFCLWLARHKIATCDFYICNPTTYKSIKLPNLSRPSNSRILSMNIAFDPKMSPFYKVVCVWVHVQNYCFSVYSSESKMWRHTNASLDVKLNDTYLFKKGVFWNNSLHWISRNGPFLRFEIDNECFGTMPMTEILGKNQAKTRNIQYFGVSNNRLHLVERHNGTDTSLEILELQEDYSRWISKFQIRLSTMFRLPVGLNEHFKMMIHWVLRPHAGNSFGFVVSSSYSTIWICIYNGAVHVKRLRLLHRGMDMSQFKWYRSHQFFKTLTAV</sequence>
<comment type="caution">
    <text evidence="1">The sequence shown here is derived from an EMBL/GenBank/DDBJ whole genome shotgun (WGS) entry which is preliminary data.</text>
</comment>
<dbReference type="Proteomes" id="UP001060085">
    <property type="component" value="Linkage Group LG05"/>
</dbReference>
<keyword evidence="2" id="KW-1185">Reference proteome</keyword>
<evidence type="ECO:0000313" key="2">
    <source>
        <dbReference type="Proteomes" id="UP001060085"/>
    </source>
</evidence>
<protein>
    <submittedName>
        <fullName evidence="1">Uncharacterized protein</fullName>
    </submittedName>
</protein>
<gene>
    <name evidence="1" type="ORF">M9H77_24145</name>
</gene>
<reference evidence="2" key="1">
    <citation type="journal article" date="2023" name="Nat. Plants">
        <title>Single-cell RNA sequencing provides a high-resolution roadmap for understanding the multicellular compartmentation of specialized metabolism.</title>
        <authorList>
            <person name="Sun S."/>
            <person name="Shen X."/>
            <person name="Li Y."/>
            <person name="Li Y."/>
            <person name="Wang S."/>
            <person name="Li R."/>
            <person name="Zhang H."/>
            <person name="Shen G."/>
            <person name="Guo B."/>
            <person name="Wei J."/>
            <person name="Xu J."/>
            <person name="St-Pierre B."/>
            <person name="Chen S."/>
            <person name="Sun C."/>
        </authorList>
    </citation>
    <scope>NUCLEOTIDE SEQUENCE [LARGE SCALE GENOMIC DNA]</scope>
</reference>